<sequence length="249" mass="27321">MSRCSLNAKLAQARGSLHSNMLTRSWRQPVTVFRGAPLLLWLKRSLLLAAVAALAGCATPQYATQTSYTPPQTAKGLICVAQCQDSLKQCQNSCSAARQSCIAHIEPAARAAFDSALKTYEVQRRQYETDRQFYELNRSLRMGFFNPVFVPGYGWVMRPGYYDDYYDDAPTPPVAPSLAKERQRMIHEQCDSAPCPCQENFEQCYVGCGGGVKKSVVCIANCKDSDPKPSSGAESSPVVQQQTGSPSAN</sequence>
<dbReference type="STRING" id="555778.Hneap_0394"/>
<feature type="compositionally biased region" description="Polar residues" evidence="1">
    <location>
        <begin position="232"/>
        <end position="249"/>
    </location>
</feature>
<dbReference type="KEGG" id="hna:Hneap_0394"/>
<keyword evidence="3" id="KW-1185">Reference proteome</keyword>
<organism evidence="2 3">
    <name type="scientific">Halothiobacillus neapolitanus (strain ATCC 23641 / DSM 15147 / CIP 104769 / NCIMB 8539 / c2)</name>
    <name type="common">Thiobacillus neapolitanus</name>
    <dbReference type="NCBI Taxonomy" id="555778"/>
    <lineage>
        <taxon>Bacteria</taxon>
        <taxon>Pseudomonadati</taxon>
        <taxon>Pseudomonadota</taxon>
        <taxon>Gammaproteobacteria</taxon>
        <taxon>Chromatiales</taxon>
        <taxon>Halothiobacillaceae</taxon>
        <taxon>Halothiobacillus</taxon>
    </lineage>
</organism>
<dbReference type="Proteomes" id="UP000009102">
    <property type="component" value="Chromosome"/>
</dbReference>
<dbReference type="HOGENOM" id="CLU_1114601_0_0_6"/>
<name>D0KXS8_HALNC</name>
<dbReference type="eggNOG" id="ENOG5032RST">
    <property type="taxonomic scope" value="Bacteria"/>
</dbReference>
<dbReference type="EMBL" id="CP001801">
    <property type="protein sequence ID" value="ACX95251.1"/>
    <property type="molecule type" value="Genomic_DNA"/>
</dbReference>
<evidence type="ECO:0000313" key="2">
    <source>
        <dbReference type="EMBL" id="ACX95251.1"/>
    </source>
</evidence>
<feature type="region of interest" description="Disordered" evidence="1">
    <location>
        <begin position="225"/>
        <end position="249"/>
    </location>
</feature>
<dbReference type="AlphaFoldDB" id="D0KXS8"/>
<accession>D0KXS8</accession>
<gene>
    <name evidence="2" type="ordered locus">Hneap_0394</name>
</gene>
<proteinExistence type="predicted"/>
<evidence type="ECO:0000313" key="3">
    <source>
        <dbReference type="Proteomes" id="UP000009102"/>
    </source>
</evidence>
<reference evidence="2 3" key="1">
    <citation type="submission" date="2009-10" db="EMBL/GenBank/DDBJ databases">
        <title>Complete sequence of Halothiobacillus neapolitanus c2.</title>
        <authorList>
            <consortium name="US DOE Joint Genome Institute"/>
            <person name="Lucas S."/>
            <person name="Copeland A."/>
            <person name="Lapidus A."/>
            <person name="Glavina del Rio T."/>
            <person name="Tice H."/>
            <person name="Bruce D."/>
            <person name="Goodwin L."/>
            <person name="Pitluck S."/>
            <person name="Davenport K."/>
            <person name="Brettin T."/>
            <person name="Detter J.C."/>
            <person name="Han C."/>
            <person name="Tapia R."/>
            <person name="Larimer F."/>
            <person name="Land M."/>
            <person name="Hauser L."/>
            <person name="Kyrpides N."/>
            <person name="Mikhailova N."/>
            <person name="Kerfeld C."/>
            <person name="Cannon G."/>
            <person name="Heinhort S."/>
        </authorList>
    </citation>
    <scope>NUCLEOTIDE SEQUENCE [LARGE SCALE GENOMIC DNA]</scope>
    <source>
        <strain evidence="3">ATCC 23641 / c2</strain>
    </source>
</reference>
<protein>
    <submittedName>
        <fullName evidence="2">Uncharacterized protein</fullName>
    </submittedName>
</protein>
<evidence type="ECO:0000256" key="1">
    <source>
        <dbReference type="SAM" id="MobiDB-lite"/>
    </source>
</evidence>